<comment type="function">
    <text evidence="4">Participates in efficiency of electron transfer from plastocyanin to P700 (or cytochrome c553 in algae and cyanobacteria). This plastocyanin-docking protein contributes to the specific association of plastocyanin to PSI.</text>
</comment>
<dbReference type="PANTHER" id="PTHR34939:SF1">
    <property type="entry name" value="PHOTOSYSTEM I REACTION CENTER SUBUNIT III, CHLOROPLASTIC"/>
    <property type="match status" value="1"/>
</dbReference>
<organism evidence="6">
    <name type="scientific">Lotharella oceanica</name>
    <dbReference type="NCBI Taxonomy" id="641309"/>
    <lineage>
        <taxon>Eukaryota</taxon>
        <taxon>Sar</taxon>
        <taxon>Rhizaria</taxon>
        <taxon>Cercozoa</taxon>
        <taxon>Chlorarachniophyceae</taxon>
        <taxon>Lotharella</taxon>
    </lineage>
</organism>
<keyword evidence="3 4" id="KW-0603">Photosystem I</keyword>
<evidence type="ECO:0000256" key="3">
    <source>
        <dbReference type="ARBA" id="ARBA00022836"/>
    </source>
</evidence>
<protein>
    <recommendedName>
        <fullName evidence="4">Photosystem I reaction center subunit III</fullName>
    </recommendedName>
    <alternativeName>
        <fullName evidence="4">PSI-F</fullName>
    </alternativeName>
</protein>
<evidence type="ECO:0000256" key="5">
    <source>
        <dbReference type="SAM" id="SignalP"/>
    </source>
</evidence>
<dbReference type="InterPro" id="IPR003666">
    <property type="entry name" value="PSI_PsaF"/>
</dbReference>
<keyword evidence="2 4" id="KW-0602">Photosynthesis</keyword>
<evidence type="ECO:0000313" key="6">
    <source>
        <dbReference type="EMBL" id="CAD9750750.1"/>
    </source>
</evidence>
<dbReference type="InterPro" id="IPR036577">
    <property type="entry name" value="PSI_PsaF_sf"/>
</dbReference>
<keyword evidence="5" id="KW-0732">Signal</keyword>
<accession>A0A7S2TJS0</accession>
<dbReference type="PANTHER" id="PTHR34939">
    <property type="entry name" value="PHOTOSYSTEM I REACTION CENTER SUBUNIT III, CHLOROPLASTIC"/>
    <property type="match status" value="1"/>
</dbReference>
<name>A0A7S2TJS0_9EUKA</name>
<comment type="similarity">
    <text evidence="1 4">Belongs to the PsaF family.</text>
</comment>
<feature type="chain" id="PRO_5031045424" description="Photosystem I reaction center subunit III" evidence="5">
    <location>
        <begin position="25"/>
        <end position="248"/>
    </location>
</feature>
<sequence length="248" mass="26739">MMVSTRSAFIGLLALSAVALLALRRESPARLSSGISVRRSVSLPPRTAVCATKEAMRPVDSVKKAAAGLALAASAALAAHQPAMADVSGLTKCSESPAFKKRETKEIKSLEKQLSKTPQGSPGYLELSNRIERTKKRFNTYSKTSLLCGPDGLPHLIVGPEFRGHEGEFAIPALGFLYINGWIGWAGRKYIRGNRGETSKPTENEIVLDVPRMSKAILSGGAWPFEAWKEYQNGDLTRPASDVTVSAK</sequence>
<evidence type="ECO:0000256" key="1">
    <source>
        <dbReference type="ARBA" id="ARBA00008386"/>
    </source>
</evidence>
<dbReference type="Pfam" id="PF02507">
    <property type="entry name" value="PSI_PsaF"/>
    <property type="match status" value="1"/>
</dbReference>
<dbReference type="GO" id="GO:0009538">
    <property type="term" value="C:photosystem I reaction center"/>
    <property type="evidence" value="ECO:0007669"/>
    <property type="project" value="UniProtKB-UniRule"/>
</dbReference>
<proteinExistence type="inferred from homology"/>
<reference evidence="6" key="1">
    <citation type="submission" date="2021-01" db="EMBL/GenBank/DDBJ databases">
        <authorList>
            <person name="Corre E."/>
            <person name="Pelletier E."/>
            <person name="Niang G."/>
            <person name="Scheremetjew M."/>
            <person name="Finn R."/>
            <person name="Kale V."/>
            <person name="Holt S."/>
            <person name="Cochrane G."/>
            <person name="Meng A."/>
            <person name="Brown T."/>
            <person name="Cohen L."/>
        </authorList>
    </citation>
    <scope>NUCLEOTIDE SEQUENCE</scope>
    <source>
        <strain evidence="6">CCMP622</strain>
    </source>
</reference>
<dbReference type="GO" id="GO:0015979">
    <property type="term" value="P:photosynthesis"/>
    <property type="evidence" value="ECO:0007669"/>
    <property type="project" value="UniProtKB-UniRule"/>
</dbReference>
<gene>
    <name evidence="6" type="ORF">LSP00402_LOCUS3373</name>
</gene>
<feature type="signal peptide" evidence="5">
    <location>
        <begin position="1"/>
        <end position="24"/>
    </location>
</feature>
<dbReference type="GO" id="GO:0009535">
    <property type="term" value="C:chloroplast thylakoid membrane"/>
    <property type="evidence" value="ECO:0007669"/>
    <property type="project" value="TreeGrafter"/>
</dbReference>
<evidence type="ECO:0000256" key="2">
    <source>
        <dbReference type="ARBA" id="ARBA00022531"/>
    </source>
</evidence>
<dbReference type="AlphaFoldDB" id="A0A7S2TJS0"/>
<dbReference type="SUPFAM" id="SSF81536">
    <property type="entry name" value="Subunit III of photosystem I reaction centre, PsaF"/>
    <property type="match status" value="1"/>
</dbReference>
<dbReference type="Gene3D" id="1.10.8.110">
    <property type="entry name" value="Photosystem I PsaF, reaction centre subunit III"/>
    <property type="match status" value="1"/>
</dbReference>
<dbReference type="EMBL" id="HBHP01005438">
    <property type="protein sequence ID" value="CAD9750750.1"/>
    <property type="molecule type" value="Transcribed_RNA"/>
</dbReference>
<evidence type="ECO:0000256" key="4">
    <source>
        <dbReference type="RuleBase" id="RU368107"/>
    </source>
</evidence>